<sequence>MKLFKDVVVGESFVLHNGQQLIRISPLTAQSHNCLDYPWYQKRFAITDDTECLTVDELMELSEPLSMENSEEVELTPEMQKIFESLTPEQQKAALEFQDTFMTKFKKTDWAAIAAEEARQKSAAIARGIWTVETKIGNNGCSVEVSAVIKGSHGEKSWGWHDDGDTKYVVLRVDSLYQKTPVLRSIIDLAEEEARRICRQKN</sequence>
<evidence type="ECO:0000313" key="2">
    <source>
        <dbReference type="Proteomes" id="UP000465071"/>
    </source>
</evidence>
<dbReference type="Proteomes" id="UP000465071">
    <property type="component" value="Segment"/>
</dbReference>
<dbReference type="EMBL" id="MN882610">
    <property type="protein sequence ID" value="QHS01788.1"/>
    <property type="molecule type" value="Genomic_DNA"/>
</dbReference>
<organism evidence="1 2">
    <name type="scientific">Enterobacter phage vB_EclM_CIP9</name>
    <dbReference type="NCBI Taxonomy" id="2696340"/>
    <lineage>
        <taxon>Viruses</taxon>
        <taxon>Duplodnaviria</taxon>
        <taxon>Heunggongvirae</taxon>
        <taxon>Uroviricota</taxon>
        <taxon>Caudoviricetes</taxon>
        <taxon>Pantevenvirales</taxon>
        <taxon>Straboviridae</taxon>
        <taxon>Tevenvirinae</taxon>
        <taxon>Kanagawavirus</taxon>
        <taxon>Kanagawavirus cipnine</taxon>
    </lineage>
</organism>
<reference evidence="2" key="1">
    <citation type="submission" date="2019-12" db="EMBL/GenBank/DDBJ databases">
        <authorList>
            <person name="Wang K."/>
            <person name="Tamayo M.G."/>
            <person name="Penner T.V."/>
            <person name="Cook B.W.M."/>
            <person name="Court D.A."/>
            <person name="Theriault S.S."/>
        </authorList>
    </citation>
    <scope>NUCLEOTIDE SEQUENCE [LARGE SCALE GENOMIC DNA]</scope>
</reference>
<gene>
    <name evidence="1" type="ORF">CPT_CIP9_252</name>
</gene>
<name>A0A6B9Y102_9CAUD</name>
<keyword evidence="2" id="KW-1185">Reference proteome</keyword>
<proteinExistence type="predicted"/>
<protein>
    <submittedName>
        <fullName evidence="1">Uncharacterized protein</fullName>
    </submittedName>
</protein>
<evidence type="ECO:0000313" key="1">
    <source>
        <dbReference type="EMBL" id="QHS01788.1"/>
    </source>
</evidence>
<accession>A0A6B9Y102</accession>